<comment type="caution">
    <text evidence="1">The sequence shown here is derived from an EMBL/GenBank/DDBJ whole genome shotgun (WGS) entry which is preliminary data.</text>
</comment>
<sequence>MTDILSSPTIKSGNVLALLDALYTSGFAMASPTVPLLKGPGHLISTKELACSITSSDSCGGFHAHLAAIAGISISSIDFVTDWRKIPAPGRAEQALCDEKTTD</sequence>
<evidence type="ECO:0000313" key="2">
    <source>
        <dbReference type="Proteomes" id="UP001196413"/>
    </source>
</evidence>
<reference evidence="1" key="1">
    <citation type="submission" date="2021-06" db="EMBL/GenBank/DDBJ databases">
        <title>Parelaphostrongylus tenuis whole genome reference sequence.</title>
        <authorList>
            <person name="Garwood T.J."/>
            <person name="Larsen P.A."/>
            <person name="Fountain-Jones N.M."/>
            <person name="Garbe J.R."/>
            <person name="Macchietto M.G."/>
            <person name="Kania S.A."/>
            <person name="Gerhold R.W."/>
            <person name="Richards J.E."/>
            <person name="Wolf T.M."/>
        </authorList>
    </citation>
    <scope>NUCLEOTIDE SEQUENCE</scope>
    <source>
        <strain evidence="1">MNPRO001-30</strain>
        <tissue evidence="1">Meninges</tissue>
    </source>
</reference>
<dbReference type="Proteomes" id="UP001196413">
    <property type="component" value="Unassembled WGS sequence"/>
</dbReference>
<dbReference type="AlphaFoldDB" id="A0AAD5MBC2"/>
<dbReference type="EMBL" id="JAHQIW010002195">
    <property type="protein sequence ID" value="KAJ1354755.1"/>
    <property type="molecule type" value="Genomic_DNA"/>
</dbReference>
<gene>
    <name evidence="1" type="ORF">KIN20_011774</name>
</gene>
<accession>A0AAD5MBC2</accession>
<name>A0AAD5MBC2_PARTN</name>
<protein>
    <submittedName>
        <fullName evidence="1">Uncharacterized protein</fullName>
    </submittedName>
</protein>
<keyword evidence="2" id="KW-1185">Reference proteome</keyword>
<organism evidence="1 2">
    <name type="scientific">Parelaphostrongylus tenuis</name>
    <name type="common">Meningeal worm</name>
    <dbReference type="NCBI Taxonomy" id="148309"/>
    <lineage>
        <taxon>Eukaryota</taxon>
        <taxon>Metazoa</taxon>
        <taxon>Ecdysozoa</taxon>
        <taxon>Nematoda</taxon>
        <taxon>Chromadorea</taxon>
        <taxon>Rhabditida</taxon>
        <taxon>Rhabditina</taxon>
        <taxon>Rhabditomorpha</taxon>
        <taxon>Strongyloidea</taxon>
        <taxon>Metastrongylidae</taxon>
        <taxon>Parelaphostrongylus</taxon>
    </lineage>
</organism>
<proteinExistence type="predicted"/>
<evidence type="ECO:0000313" key="1">
    <source>
        <dbReference type="EMBL" id="KAJ1354755.1"/>
    </source>
</evidence>